<reference evidence="5" key="1">
    <citation type="submission" date="2014-03" db="EMBL/GenBank/DDBJ databases">
        <title>The sialotranscriptome of Amblyomma triste, Amblyomma parvum and Amblyomma cajennense ticks, uncovered by 454-based RNA-seq.</title>
        <authorList>
            <person name="Garcia G.R."/>
            <person name="Gardinassi L.G."/>
            <person name="Ribeiro J.M."/>
            <person name="Anatriello E."/>
            <person name="Ferreira B.R."/>
            <person name="Moreira H.N."/>
            <person name="Mafra C."/>
            <person name="Olegario M.M."/>
            <person name="Szabo P.J."/>
            <person name="Miranda-Santos I.K."/>
            <person name="Maruyama S.R."/>
        </authorList>
    </citation>
    <scope>NUCLEOTIDE SEQUENCE</scope>
    <source>
        <strain evidence="5">Uberlandia</strain>
        <tissue evidence="5">Salivary glands</tissue>
    </source>
</reference>
<feature type="signal peptide" evidence="4">
    <location>
        <begin position="1"/>
        <end position="19"/>
    </location>
</feature>
<accession>A0A023FTJ6</accession>
<feature type="region of interest" description="Disordered" evidence="3">
    <location>
        <begin position="96"/>
        <end position="178"/>
    </location>
</feature>
<feature type="compositionally biased region" description="Basic residues" evidence="3">
    <location>
        <begin position="145"/>
        <end position="168"/>
    </location>
</feature>
<feature type="compositionally biased region" description="Basic and acidic residues" evidence="3">
    <location>
        <begin position="132"/>
        <end position="144"/>
    </location>
</feature>
<dbReference type="AlphaFoldDB" id="A0A023FTJ6"/>
<organism evidence="5">
    <name type="scientific">Amblyomma cajennense</name>
    <name type="common">Cayenne tick</name>
    <name type="synonym">Acarus cajennensis</name>
    <dbReference type="NCBI Taxonomy" id="34607"/>
    <lineage>
        <taxon>Eukaryota</taxon>
        <taxon>Metazoa</taxon>
        <taxon>Ecdysozoa</taxon>
        <taxon>Arthropoda</taxon>
        <taxon>Chelicerata</taxon>
        <taxon>Arachnida</taxon>
        <taxon>Acari</taxon>
        <taxon>Parasitiformes</taxon>
        <taxon>Ixodida</taxon>
        <taxon>Ixodoidea</taxon>
        <taxon>Ixodidae</taxon>
        <taxon>Amblyomminae</taxon>
        <taxon>Amblyomma</taxon>
    </lineage>
</organism>
<name>A0A023FTJ6_AMBCJ</name>
<dbReference type="InterPro" id="IPR011694">
    <property type="entry name" value="Ixonnexin-like"/>
</dbReference>
<dbReference type="EMBL" id="GBBK01000459">
    <property type="protein sequence ID" value="JAC24023.1"/>
    <property type="molecule type" value="mRNA"/>
</dbReference>
<keyword evidence="2" id="KW-0964">Secreted</keyword>
<evidence type="ECO:0000256" key="3">
    <source>
        <dbReference type="SAM" id="MobiDB-lite"/>
    </source>
</evidence>
<comment type="subcellular location">
    <subcellularLocation>
        <location evidence="1">Secreted</location>
    </subcellularLocation>
</comment>
<evidence type="ECO:0000256" key="4">
    <source>
        <dbReference type="SAM" id="SignalP"/>
    </source>
</evidence>
<proteinExistence type="evidence at transcript level"/>
<evidence type="ECO:0000313" key="5">
    <source>
        <dbReference type="EMBL" id="JAC24023.1"/>
    </source>
</evidence>
<dbReference type="GO" id="GO:0005576">
    <property type="term" value="C:extracellular region"/>
    <property type="evidence" value="ECO:0007669"/>
    <property type="project" value="UniProtKB-SubCell"/>
</dbReference>
<dbReference type="Pfam" id="PF07771">
    <property type="entry name" value="TSGP1"/>
    <property type="match status" value="1"/>
</dbReference>
<sequence length="178" mass="20067">MAILGLLCVLFLQALHASAETVRGCASKEPEDRDTPVESCDFYCGKNDLDQWLMGYYVNGTKCKYTDSQNGYCVEVPDNEGCHPDNSQYVLDFVGHTSGADTIPPTPTTSKPANTKEQKRRKKPNSKKKTKKTNETETAKPKGDKKPKKTKKQKDKKKQKDSKKKKSKTHETKSSYVW</sequence>
<feature type="compositionally biased region" description="Basic residues" evidence="3">
    <location>
        <begin position="118"/>
        <end position="131"/>
    </location>
</feature>
<evidence type="ECO:0000256" key="1">
    <source>
        <dbReference type="ARBA" id="ARBA00004613"/>
    </source>
</evidence>
<keyword evidence="4" id="KW-0732">Signal</keyword>
<evidence type="ECO:0000256" key="2">
    <source>
        <dbReference type="ARBA" id="ARBA00022525"/>
    </source>
</evidence>
<feature type="chain" id="PRO_5001517512" evidence="4">
    <location>
        <begin position="20"/>
        <end position="178"/>
    </location>
</feature>
<protein>
    <submittedName>
        <fullName evidence="5">Putative basic tail protein</fullName>
    </submittedName>
</protein>
<feature type="compositionally biased region" description="Basic and acidic residues" evidence="3">
    <location>
        <begin position="169"/>
        <end position="178"/>
    </location>
</feature>